<evidence type="ECO:0000256" key="5">
    <source>
        <dbReference type="ARBA" id="ARBA00023273"/>
    </source>
</evidence>
<organism evidence="9 10">
    <name type="scientific">Flavobacterium proteolyticum</name>
    <dbReference type="NCBI Taxonomy" id="2911683"/>
    <lineage>
        <taxon>Bacteria</taxon>
        <taxon>Pseudomonadati</taxon>
        <taxon>Bacteroidota</taxon>
        <taxon>Flavobacteriia</taxon>
        <taxon>Flavobacteriales</taxon>
        <taxon>Flavobacteriaceae</taxon>
        <taxon>Flavobacterium</taxon>
    </lineage>
</organism>
<dbReference type="InterPro" id="IPR053879">
    <property type="entry name" value="HYDIN_VesB_CFA65-like_Ig"/>
</dbReference>
<keyword evidence="4" id="KW-0969">Cilium</keyword>
<feature type="domain" description="LTD" evidence="8">
    <location>
        <begin position="358"/>
        <end position="527"/>
    </location>
</feature>
<gene>
    <name evidence="9" type="ORF">IM755_04310</name>
</gene>
<evidence type="ECO:0000313" key="10">
    <source>
        <dbReference type="Proteomes" id="UP000656274"/>
    </source>
</evidence>
<protein>
    <submittedName>
        <fullName evidence="9">Choice-of-anchor D domain-containing protein</fullName>
    </submittedName>
</protein>
<dbReference type="InterPro" id="IPR014756">
    <property type="entry name" value="Ig_E-set"/>
</dbReference>
<comment type="caution">
    <text evidence="9">The sequence shown here is derived from an EMBL/GenBank/DDBJ whole genome shotgun (WGS) entry which is preliminary data.</text>
</comment>
<dbReference type="SUPFAM" id="SSF49265">
    <property type="entry name" value="Fibronectin type III"/>
    <property type="match status" value="1"/>
</dbReference>
<evidence type="ECO:0000256" key="6">
    <source>
        <dbReference type="SAM" id="SignalP"/>
    </source>
</evidence>
<feature type="domain" description="LTD" evidence="8">
    <location>
        <begin position="1173"/>
        <end position="1294"/>
    </location>
</feature>
<dbReference type="PROSITE" id="PS50194">
    <property type="entry name" value="FILAMIN_REPEAT"/>
    <property type="match status" value="1"/>
</dbReference>
<accession>A0ABR9WPS3</accession>
<feature type="chain" id="PRO_5047328925" evidence="6">
    <location>
        <begin position="24"/>
        <end position="2004"/>
    </location>
</feature>
<dbReference type="InterPro" id="IPR036116">
    <property type="entry name" value="FN3_sf"/>
</dbReference>
<evidence type="ECO:0000256" key="1">
    <source>
        <dbReference type="ARBA" id="ARBA00004138"/>
    </source>
</evidence>
<dbReference type="PROSITE" id="PS51841">
    <property type="entry name" value="LTD"/>
    <property type="match status" value="2"/>
</dbReference>
<dbReference type="InterPro" id="IPR045474">
    <property type="entry name" value="GEVED"/>
</dbReference>
<dbReference type="Gene3D" id="2.60.40.10">
    <property type="entry name" value="Immunoglobulins"/>
    <property type="match status" value="3"/>
</dbReference>
<evidence type="ECO:0000256" key="3">
    <source>
        <dbReference type="ARBA" id="ARBA00022490"/>
    </source>
</evidence>
<dbReference type="Pfam" id="PF22544">
    <property type="entry name" value="HYDIN_VesB_CFA65-like_Ig"/>
    <property type="match status" value="1"/>
</dbReference>
<reference evidence="9 10" key="1">
    <citation type="submission" date="2020-10" db="EMBL/GenBank/DDBJ databases">
        <title>The genome sequence of Flavobacterium aquaticum 1Y8A.</title>
        <authorList>
            <person name="Liu Y."/>
        </authorList>
    </citation>
    <scope>NUCLEOTIDE SEQUENCE [LARGE SCALE GENOMIC DNA]</scope>
    <source>
        <strain evidence="9 10">1Y8A</strain>
    </source>
</reference>
<dbReference type="Pfam" id="PF00932">
    <property type="entry name" value="LTD"/>
    <property type="match status" value="2"/>
</dbReference>
<dbReference type="CDD" id="cd00063">
    <property type="entry name" value="FN3"/>
    <property type="match status" value="1"/>
</dbReference>
<feature type="signal peptide" evidence="6">
    <location>
        <begin position="1"/>
        <end position="23"/>
    </location>
</feature>
<dbReference type="InterPro" id="IPR003961">
    <property type="entry name" value="FN3_dom"/>
</dbReference>
<keyword evidence="5" id="KW-0966">Cell projection</keyword>
<dbReference type="Proteomes" id="UP000656274">
    <property type="component" value="Unassembled WGS sequence"/>
</dbReference>
<evidence type="ECO:0000256" key="4">
    <source>
        <dbReference type="ARBA" id="ARBA00023069"/>
    </source>
</evidence>
<dbReference type="CDD" id="cd00102">
    <property type="entry name" value="IPT"/>
    <property type="match status" value="1"/>
</dbReference>
<evidence type="ECO:0000256" key="2">
    <source>
        <dbReference type="ARBA" id="ARBA00004496"/>
    </source>
</evidence>
<sequence length="2004" mass="208063">MKLKLLIVALFCSVLGWGQTTLANYKFENNLTVEAGAIGSPTFTASTTVSYFAGVTGQAVAYASSAGKYFDLVISTTGYNNIDISFSGRSSAASTSWVVTGDATGGTTFSAITSLACPNGSFGTLSPFVLGASYDNKTSIRLRITATGSATATLRLDDLIIRGVPISSNTITTTTPIVGSPFCITASSGASVSVPFTSTGTFTSNTYTAQLSNAAGSFASPVSIGTLVSNANSGTISATIPANTATGTGYLIRVVSNGPVVTGSNTAAFTINLANNSIAPVATQNIFESANGTTLTVTETSTPSSRQWYYATVSGGPYTNLIGGATGTTYVPNFATAGTYYVVCVSTFACGTITSNQVQINVTAAPTGCTDLFISEYIEGSSNNKAIEIYNPTAAPINLATYDLAYYFNGSATVSGTFALSGTIPAYGTHVVSNSASSAAILALSNQTTGGMTFNGDDAVALRKSGVNIDVIGQIGFDPGTQWVSGGNSTLDNTLIRNFAIQIGDANGADAFNPATEWTGFATDYISDLGNHSNSCAPPMPEINVQGNSVTILDGDTTPIVGDDTNFGSADIAGGTIVKTFTIQNTGTAVLNIGAISFTGTHSANFTVTTLPSATVAIGGSTTFQVTFDPTIVGAHNAEISIVNNDVSENPYNFAITGNGFATPNIVLSSSNPAVAASNITQGTTNNVIYAFNLAVTNADATLNNVVFNTSGTYAASNITNFKLWYSADATFNSASDTTLDNETTALGTGAHTFTAFTRLITDGSTGYFFITTDIPCASTAGNTIVVDAITTADLTFVLGNKSGTAFASGVHTIQSAIPNNVTGAVTSVCENGTATISWTAPAGCSDNVLVFATSGTFTAAIPTGNGGAYTDNVVFGSGTTFDGGFTVYKGTGTSVTVTGLTNGTTYRFKIFTRNDLNWSNGVEVSCTPTLAYCASGATSSLDSEIENVTLVGYSTTISNNTTNACTTGVNNYTAMSADLQVGGTYTVTVEFGDCSDASQFDGAGGVWIDWNNDGDFLDVNETIGTALVAVSGGNVIQNFTINVPGGQPIGNYRMRIVQTEGGTLGTINPCGTFTYGSTEDYTVQVINSCIPTHSVTSFTPTSGPIGTEVTIIGTGLTGATVTFSGVNATIVSNTGTQMVVVIPAGATTGMLSVKDSQPCAIDNAYTIISTNNTSCEGAASTTDLIIYDIHDEQTGSGGFITLYNGTAATVDLTNYSIWRTTLHDDGNEVDYANLTGTIAPGALGILKVSVGSCGPASTNGTIDGGFNENDGIQLRNAAGTVIIDDVDTYPVGPGYYMVRNTGALSARTSYVAADWSTIPLAAGVCYPSAGLVLPTGGAVPPMVTSQPSYTPSCGSTAATLTTVGAEGYTGGNALAYQWYFAAPGSATWTAVADGGIYSGATTASLSISTITGVVNYQYYCQIRENLATCYTATNAVKITDSNATTWNGSAWSNGVPTLTKAAIIDGAYVTATNGNFSCCSLTVNATRTLTISSGGYVEVQNDITTNGTFNVLNTGSLVQINDLGVNTGNISYERIASVKLQDYVYWSSPVSGFDVNSISPATPAYYHWEWNPTIVNPNGGEGNWVNASTTMLGGKGYIVRAPNGFSNAANQNWTATFNNGVPNNGVYTPTIARGTDLNAGTAGPNGVMRTVTDDNWNLLGNPYPSAISIGSFLTANPQLDGFVRLWTHGTLPTSTVDPFYNNFVYNYTSSDYIAINGAGATSGPGTLSVIGGGQGFFVLMNPGAATTTTALFNNAMRDKGYSNSQFYRNSNTLTTAPGGDIERHRIWLDLISPTNETTRTLVAYVEGATAEKDRMFDALTDYKSAQNFYSLIADQVMTIQGKGLPFVQQDRVPLGIKTPSNGAYKIAIGAVDGLFAGNQNIYLEDKVLGVIHDLRQNPYSFSVNSGILNDRFVLRYTNETLGNEDFDNDFNVLIASSDVISILATNETIQSVQIHNILGQLLVNEKNISSESFEINTLQKNNAPLIIQVTLENGKKVSKKLIY</sequence>
<keyword evidence="3" id="KW-0963">Cytoplasm</keyword>
<name>A0ABR9WPS3_9FLAO</name>
<feature type="domain" description="Fibronectin type-III" evidence="7">
    <location>
        <begin position="818"/>
        <end position="930"/>
    </location>
</feature>
<evidence type="ECO:0000259" key="7">
    <source>
        <dbReference type="PROSITE" id="PS50853"/>
    </source>
</evidence>
<keyword evidence="10" id="KW-1185">Reference proteome</keyword>
<dbReference type="NCBIfam" id="NF012200">
    <property type="entry name" value="choice_anch_D"/>
    <property type="match status" value="1"/>
</dbReference>
<dbReference type="InterPro" id="IPR001322">
    <property type="entry name" value="Lamin_tail_dom"/>
</dbReference>
<dbReference type="PROSITE" id="PS50853">
    <property type="entry name" value="FN3"/>
    <property type="match status" value="1"/>
</dbReference>
<dbReference type="EMBL" id="JADFTZ010000001">
    <property type="protein sequence ID" value="MBE9575926.1"/>
    <property type="molecule type" value="Genomic_DNA"/>
</dbReference>
<keyword evidence="6" id="KW-0732">Signal</keyword>
<proteinExistence type="predicted"/>
<dbReference type="InterPro" id="IPR013783">
    <property type="entry name" value="Ig-like_fold"/>
</dbReference>
<dbReference type="RefSeq" id="WP_194093943.1">
    <property type="nucleotide sequence ID" value="NZ_JADFTZ010000001.1"/>
</dbReference>
<comment type="subcellular location">
    <subcellularLocation>
        <location evidence="1">Cell projection</location>
        <location evidence="1">Cilium</location>
    </subcellularLocation>
    <subcellularLocation>
        <location evidence="2">Cytoplasm</location>
    </subcellularLocation>
</comment>
<evidence type="ECO:0000259" key="8">
    <source>
        <dbReference type="PROSITE" id="PS51841"/>
    </source>
</evidence>
<dbReference type="InterPro" id="IPR017868">
    <property type="entry name" value="Filamin/ABP280_repeat-like"/>
</dbReference>
<evidence type="ECO:0000313" key="9">
    <source>
        <dbReference type="EMBL" id="MBE9575926.1"/>
    </source>
</evidence>
<dbReference type="SUPFAM" id="SSF81296">
    <property type="entry name" value="E set domains"/>
    <property type="match status" value="1"/>
</dbReference>
<dbReference type="SMART" id="SM00060">
    <property type="entry name" value="FN3"/>
    <property type="match status" value="1"/>
</dbReference>
<dbReference type="Pfam" id="PF20009">
    <property type="entry name" value="GEVED"/>
    <property type="match status" value="1"/>
</dbReference>